<dbReference type="SUPFAM" id="SSF48179">
    <property type="entry name" value="6-phosphogluconate dehydrogenase C-terminal domain-like"/>
    <property type="match status" value="1"/>
</dbReference>
<dbReference type="InterPro" id="IPR013328">
    <property type="entry name" value="6PGD_dom2"/>
</dbReference>
<dbReference type="InterPro" id="IPR013332">
    <property type="entry name" value="KPR_N"/>
</dbReference>
<dbReference type="PANTHER" id="PTHR21708">
    <property type="entry name" value="PROBABLE 2-DEHYDROPANTOATE 2-REDUCTASE"/>
    <property type="match status" value="1"/>
</dbReference>
<dbReference type="OrthoDB" id="9772736at2"/>
<dbReference type="Gene3D" id="3.40.50.720">
    <property type="entry name" value="NAD(P)-binding Rossmann-like Domain"/>
    <property type="match status" value="1"/>
</dbReference>
<proteinExistence type="inferred from homology"/>
<sequence>MKFAIVGTGGTGGTLGAYLAASGQNVTFIARGRHLAAMQQHGLTVRTEHRGDIVIQPVKACTMDDYAETPDVMLVCVKYYGLADAIALARRTAGPNTLIVPILNVFGTGEVMQRELPDCTCLDGCMYVFAKIGEPGVILQPEKILRVFFGFRPGQDQRLTPQAQELEQIMNAAGIRAHFTAHIQRDALQKFAFVSPMGAAGLYCDAVSDDFQHEGEVRELFAGLIAEVVALGHAMGIEWEKDLVATGLKMIDAFKPGLRTSMQRDVLAGGVSEFDGLVNRIVALGQEYHVPTPLYQKVSDWGKAHHIQ</sequence>
<protein>
    <recommendedName>
        <fullName evidence="4">2-dehydropantoate 2-reductase</fullName>
        <ecNumber evidence="4">1.1.1.169</ecNumber>
    </recommendedName>
    <alternativeName>
        <fullName evidence="4">Ketopantoate reductase</fullName>
    </alternativeName>
</protein>
<dbReference type="InterPro" id="IPR051402">
    <property type="entry name" value="KPR-Related"/>
</dbReference>
<keyword evidence="2 4" id="KW-0521">NADP</keyword>
<dbReference type="InterPro" id="IPR008927">
    <property type="entry name" value="6-PGluconate_DH-like_C_sf"/>
</dbReference>
<keyword evidence="4" id="KW-0566">Pantothenate biosynthesis</keyword>
<feature type="domain" description="Ketopantoate reductase N-terminal" evidence="5">
    <location>
        <begin position="4"/>
        <end position="140"/>
    </location>
</feature>
<dbReference type="EC" id="1.1.1.169" evidence="4"/>
<organism evidence="7 8">
    <name type="scientific">Selenomonas ruminantium</name>
    <dbReference type="NCBI Taxonomy" id="971"/>
    <lineage>
        <taxon>Bacteria</taxon>
        <taxon>Bacillati</taxon>
        <taxon>Bacillota</taxon>
        <taxon>Negativicutes</taxon>
        <taxon>Selenomonadales</taxon>
        <taxon>Selenomonadaceae</taxon>
        <taxon>Selenomonas</taxon>
    </lineage>
</organism>
<comment type="catalytic activity">
    <reaction evidence="4">
        <text>(R)-pantoate + NADP(+) = 2-dehydropantoate + NADPH + H(+)</text>
        <dbReference type="Rhea" id="RHEA:16233"/>
        <dbReference type="ChEBI" id="CHEBI:11561"/>
        <dbReference type="ChEBI" id="CHEBI:15378"/>
        <dbReference type="ChEBI" id="CHEBI:15980"/>
        <dbReference type="ChEBI" id="CHEBI:57783"/>
        <dbReference type="ChEBI" id="CHEBI:58349"/>
        <dbReference type="EC" id="1.1.1.169"/>
    </reaction>
</comment>
<dbReference type="InterPro" id="IPR013752">
    <property type="entry name" value="KPA_reductase"/>
</dbReference>
<evidence type="ECO:0000256" key="2">
    <source>
        <dbReference type="ARBA" id="ARBA00022857"/>
    </source>
</evidence>
<dbReference type="Pfam" id="PF02558">
    <property type="entry name" value="ApbA"/>
    <property type="match status" value="1"/>
</dbReference>
<evidence type="ECO:0000256" key="4">
    <source>
        <dbReference type="RuleBase" id="RU362068"/>
    </source>
</evidence>
<dbReference type="Gene3D" id="1.10.1040.10">
    <property type="entry name" value="N-(1-d-carboxylethyl)-l-norvaline Dehydrogenase, domain 2"/>
    <property type="match status" value="1"/>
</dbReference>
<dbReference type="EMBL" id="FOQK01000006">
    <property type="protein sequence ID" value="SFH85712.1"/>
    <property type="molecule type" value="Genomic_DNA"/>
</dbReference>
<evidence type="ECO:0000259" key="6">
    <source>
        <dbReference type="Pfam" id="PF08546"/>
    </source>
</evidence>
<dbReference type="RefSeq" id="WP_075442644.1">
    <property type="nucleotide sequence ID" value="NZ_FOQK01000006.1"/>
</dbReference>
<dbReference type="AlphaFoldDB" id="A0A1I3DG13"/>
<comment type="pathway">
    <text evidence="4">Cofactor biosynthesis; (R)-pantothenate biosynthesis; (R)-pantoate from 3-methyl-2-oxobutanoate: step 2/2.</text>
</comment>
<reference evidence="7 8" key="1">
    <citation type="submission" date="2016-10" db="EMBL/GenBank/DDBJ databases">
        <authorList>
            <person name="de Groot N.N."/>
        </authorList>
    </citation>
    <scope>NUCLEOTIDE SEQUENCE [LARGE SCALE GENOMIC DNA]</scope>
    <source>
        <strain evidence="7 8">Z108</strain>
    </source>
</reference>
<comment type="function">
    <text evidence="4">Catalyzes the NADPH-dependent reduction of ketopantoate into pantoic acid.</text>
</comment>
<name>A0A1I3DG13_SELRU</name>
<dbReference type="SUPFAM" id="SSF51735">
    <property type="entry name" value="NAD(P)-binding Rossmann-fold domains"/>
    <property type="match status" value="1"/>
</dbReference>
<keyword evidence="3 4" id="KW-0560">Oxidoreductase</keyword>
<evidence type="ECO:0000256" key="3">
    <source>
        <dbReference type="ARBA" id="ARBA00023002"/>
    </source>
</evidence>
<dbReference type="GO" id="GO:0015940">
    <property type="term" value="P:pantothenate biosynthetic process"/>
    <property type="evidence" value="ECO:0007669"/>
    <property type="project" value="UniProtKB-UniPathway"/>
</dbReference>
<dbReference type="Pfam" id="PF08546">
    <property type="entry name" value="ApbA_C"/>
    <property type="match status" value="1"/>
</dbReference>
<evidence type="ECO:0000256" key="1">
    <source>
        <dbReference type="ARBA" id="ARBA00007870"/>
    </source>
</evidence>
<dbReference type="PANTHER" id="PTHR21708:SF26">
    <property type="entry name" value="2-DEHYDROPANTOATE 2-REDUCTASE"/>
    <property type="match status" value="1"/>
</dbReference>
<dbReference type="NCBIfam" id="TIGR00745">
    <property type="entry name" value="apbA_panE"/>
    <property type="match status" value="1"/>
</dbReference>
<dbReference type="Proteomes" id="UP000183639">
    <property type="component" value="Unassembled WGS sequence"/>
</dbReference>
<gene>
    <name evidence="7" type="ORF">SAMN04487861_10678</name>
</gene>
<dbReference type="GO" id="GO:0005737">
    <property type="term" value="C:cytoplasm"/>
    <property type="evidence" value="ECO:0007669"/>
    <property type="project" value="TreeGrafter"/>
</dbReference>
<evidence type="ECO:0000313" key="8">
    <source>
        <dbReference type="Proteomes" id="UP000183639"/>
    </source>
</evidence>
<accession>A0A1I3DG13</accession>
<dbReference type="InterPro" id="IPR003710">
    <property type="entry name" value="ApbA"/>
</dbReference>
<comment type="similarity">
    <text evidence="1 4">Belongs to the ketopantoate reductase family.</text>
</comment>
<dbReference type="UniPathway" id="UPA00028">
    <property type="reaction ID" value="UER00004"/>
</dbReference>
<evidence type="ECO:0000259" key="5">
    <source>
        <dbReference type="Pfam" id="PF02558"/>
    </source>
</evidence>
<dbReference type="InterPro" id="IPR036291">
    <property type="entry name" value="NAD(P)-bd_dom_sf"/>
</dbReference>
<evidence type="ECO:0000313" key="7">
    <source>
        <dbReference type="EMBL" id="SFH85712.1"/>
    </source>
</evidence>
<feature type="domain" description="Ketopantoate reductase C-terminal" evidence="6">
    <location>
        <begin position="183"/>
        <end position="299"/>
    </location>
</feature>
<dbReference type="GO" id="GO:0008677">
    <property type="term" value="F:2-dehydropantoate 2-reductase activity"/>
    <property type="evidence" value="ECO:0007669"/>
    <property type="project" value="UniProtKB-EC"/>
</dbReference>